<evidence type="ECO:0000313" key="2">
    <source>
        <dbReference type="Proteomes" id="UP001271780"/>
    </source>
</evidence>
<organism evidence="1 2">
    <name type="scientific">Mesorhizobium dulcispinae</name>
    <dbReference type="NCBI Taxonomy" id="3072316"/>
    <lineage>
        <taxon>Bacteria</taxon>
        <taxon>Pseudomonadati</taxon>
        <taxon>Pseudomonadota</taxon>
        <taxon>Alphaproteobacteria</taxon>
        <taxon>Hyphomicrobiales</taxon>
        <taxon>Phyllobacteriaceae</taxon>
        <taxon>Mesorhizobium</taxon>
    </lineage>
</organism>
<keyword evidence="2" id="KW-1185">Reference proteome</keyword>
<comment type="caution">
    <text evidence="1">The sequence shown here is derived from an EMBL/GenBank/DDBJ whole genome shotgun (WGS) entry which is preliminary data.</text>
</comment>
<name>A0ABU4XJI6_9HYPH</name>
<accession>A0ABU4XJI6</accession>
<dbReference type="RefSeq" id="WP_320318043.1">
    <property type="nucleotide sequence ID" value="NZ_JAVIIX010000015.1"/>
</dbReference>
<dbReference type="Proteomes" id="UP001271780">
    <property type="component" value="Unassembled WGS sequence"/>
</dbReference>
<dbReference type="EMBL" id="JAVIIZ010000016">
    <property type="protein sequence ID" value="MDX8474928.1"/>
    <property type="molecule type" value="Genomic_DNA"/>
</dbReference>
<reference evidence="1 2" key="1">
    <citation type="submission" date="2023-08" db="EMBL/GenBank/DDBJ databases">
        <title>Implementing the SeqCode for naming new Mesorhizobium species isolated from Vachellia karroo root nodules.</title>
        <authorList>
            <person name="Van Lill M."/>
        </authorList>
    </citation>
    <scope>NUCLEOTIDE SEQUENCE [LARGE SCALE GENOMIC DNA]</scope>
    <source>
        <strain evidence="1 2">VK23A</strain>
    </source>
</reference>
<sequence>MSLNGQCAPFIVMWRRLKPLQNGVWLTKQGGRKNRDFEPPRIAMGES</sequence>
<gene>
    <name evidence="1" type="ORF">RFM27_22825</name>
</gene>
<protein>
    <submittedName>
        <fullName evidence="1">Uncharacterized protein</fullName>
    </submittedName>
</protein>
<evidence type="ECO:0000313" key="1">
    <source>
        <dbReference type="EMBL" id="MDX8474928.1"/>
    </source>
</evidence>
<proteinExistence type="predicted"/>